<dbReference type="GeneID" id="95988074"/>
<feature type="domain" description="DUF1746" evidence="3">
    <location>
        <begin position="24"/>
        <end position="117"/>
    </location>
</feature>
<dbReference type="EMBL" id="JBBXJM010000005">
    <property type="protein sequence ID" value="KAL1407598.1"/>
    <property type="molecule type" value="Genomic_DNA"/>
</dbReference>
<proteinExistence type="predicted"/>
<dbReference type="InterPro" id="IPR013715">
    <property type="entry name" value="DUF1746"/>
</dbReference>
<feature type="transmembrane region" description="Helical" evidence="2">
    <location>
        <begin position="105"/>
        <end position="125"/>
    </location>
</feature>
<sequence length="337" mass="36518">MVYAPQRRHAVASFSTTTQALALMQHLYSPNTIVLIFRVVTQMHIRAPASLQPGRSLLGLFVIVSLPNLAAVFFHLLDFAGGMSGSQGLVLDFIGQANPASLTRVLLLDLAIYILQVATLVVCYITNYTSTIGKSDVFPYDDLLLPPDLPAGGASDDVDVETGDQFRQRRFGKGPRYQNLSADASDVWLDDEGDATEEQPLRRTPRPRLSSFGSRSIRGRRTDVPLIFTISLTHLFNLLFRLPPPTPPPRLFSGGTPLNTPPVTPRASQSGIASISAALAAAQARTEVRQSTAAQRLAETQMLAADGSPSNEGLLQPGERDSSGRIPGDYWTTRVHG</sequence>
<evidence type="ECO:0000313" key="4">
    <source>
        <dbReference type="EMBL" id="KAL1407598.1"/>
    </source>
</evidence>
<reference evidence="4 5" key="1">
    <citation type="submission" date="2023-08" db="EMBL/GenBank/DDBJ databases">
        <title>Annotated Genome Sequence of Vanrija albida AlHP1.</title>
        <authorList>
            <person name="Herzog R."/>
        </authorList>
    </citation>
    <scope>NUCLEOTIDE SEQUENCE [LARGE SCALE GENOMIC DNA]</scope>
    <source>
        <strain evidence="4 5">AlHP1</strain>
    </source>
</reference>
<name>A0ABR3PZP8_9TREE</name>
<dbReference type="Pfam" id="PF08508">
    <property type="entry name" value="DUF1746"/>
    <property type="match status" value="1"/>
</dbReference>
<feature type="region of interest" description="Disordered" evidence="1">
    <location>
        <begin position="304"/>
        <end position="337"/>
    </location>
</feature>
<dbReference type="Proteomes" id="UP001565368">
    <property type="component" value="Unassembled WGS sequence"/>
</dbReference>
<evidence type="ECO:0000259" key="3">
    <source>
        <dbReference type="Pfam" id="PF08508"/>
    </source>
</evidence>
<keyword evidence="2" id="KW-1133">Transmembrane helix</keyword>
<evidence type="ECO:0000256" key="1">
    <source>
        <dbReference type="SAM" id="MobiDB-lite"/>
    </source>
</evidence>
<keyword evidence="2" id="KW-0812">Transmembrane</keyword>
<keyword evidence="2" id="KW-0472">Membrane</keyword>
<feature type="transmembrane region" description="Helical" evidence="2">
    <location>
        <begin position="57"/>
        <end position="77"/>
    </location>
</feature>
<feature type="region of interest" description="Disordered" evidence="1">
    <location>
        <begin position="188"/>
        <end position="215"/>
    </location>
</feature>
<keyword evidence="5" id="KW-1185">Reference proteome</keyword>
<comment type="caution">
    <text evidence="4">The sequence shown here is derived from an EMBL/GenBank/DDBJ whole genome shotgun (WGS) entry which is preliminary data.</text>
</comment>
<evidence type="ECO:0000313" key="5">
    <source>
        <dbReference type="Proteomes" id="UP001565368"/>
    </source>
</evidence>
<accession>A0ABR3PZP8</accession>
<protein>
    <submittedName>
        <fullName evidence="4">Histone H4-like TAF Taf6, SAGA complex subunit</fullName>
    </submittedName>
</protein>
<dbReference type="RefSeq" id="XP_069207542.1">
    <property type="nucleotide sequence ID" value="XM_069355471.1"/>
</dbReference>
<feature type="compositionally biased region" description="Acidic residues" evidence="1">
    <location>
        <begin position="188"/>
        <end position="197"/>
    </location>
</feature>
<gene>
    <name evidence="4" type="primary">taf6_1</name>
    <name evidence="4" type="ORF">Q8F55_007031</name>
</gene>
<organism evidence="4 5">
    <name type="scientific">Vanrija albida</name>
    <dbReference type="NCBI Taxonomy" id="181172"/>
    <lineage>
        <taxon>Eukaryota</taxon>
        <taxon>Fungi</taxon>
        <taxon>Dikarya</taxon>
        <taxon>Basidiomycota</taxon>
        <taxon>Agaricomycotina</taxon>
        <taxon>Tremellomycetes</taxon>
        <taxon>Trichosporonales</taxon>
        <taxon>Trichosporonaceae</taxon>
        <taxon>Vanrija</taxon>
    </lineage>
</organism>
<evidence type="ECO:0000256" key="2">
    <source>
        <dbReference type="SAM" id="Phobius"/>
    </source>
</evidence>